<dbReference type="InterPro" id="IPR014016">
    <property type="entry name" value="UvrD-like_ATP-bd"/>
</dbReference>
<dbReference type="EMBL" id="VULO01000002">
    <property type="protein sequence ID" value="MSS83606.1"/>
    <property type="molecule type" value="Genomic_DNA"/>
</dbReference>
<dbReference type="GO" id="GO:0000725">
    <property type="term" value="P:recombinational repair"/>
    <property type="evidence" value="ECO:0007669"/>
    <property type="project" value="TreeGrafter"/>
</dbReference>
<sequence>MPNTEVGEIAHEQEFVDRAYEVLDRQRAQFRATQRQAEAQGAWGTPQARTERDVTAAHYGDRAARLERIEDRLVFGRLDNDDQSTMYVGRAGLKSPDGTRLLTDWRAPAATPFYQATGLDPQGVARRRHISTRMRTVVGVEDELLNSEKATHLQFQGEGALMAAVGAARDGHMGDIVATIQAEQDRVIRADTKGVLVVQGGPGTGKTAVALHRAAYLLYNQRERLERSGVLIVGPTRAFLRYIERVLPSLGETGVVSLTMGDLLPGFSAHEIDPPAVAQAKGNLAWIDTLKNAVRDLQRLPNEDVVLHLHGRKATLTIDMVRAARTRARRTGKAHNEARDSFALELIDGLATQLASGETDADTLAWWRDIVRESKDARREINLCWMPTTPTTLLSRLYARPDYLTRVNRGLSTEQIDLCRRAPGEPWAIADVPLLDELDELLGYSSTLTRKSAPHLAAEHSHNEEIERAQAAISGQDLGGGLVDAETLARLARGEEEWKPLSERAREDRAWAYGHVVVDEAQELTPMMWHSLLRRCPSRSFTVVGDLDQARGNRPSSWYETLGPAGPGLTEECVLTISYRTPRTLTDLAQNVQEALGYPAHFPVVAARDLPDALAMTQTNDLEAETQRVLEIECELLDESVGEGLGQVAIILSEERARTWGLQPEVKAQRVSILTPLQAKGLEFDVTILVEPSEILTGGPGDLFVAMTRSTRRLHAVHAQELPAGWTGQVADN</sequence>
<evidence type="ECO:0000256" key="1">
    <source>
        <dbReference type="ARBA" id="ARBA00022741"/>
    </source>
</evidence>
<organism evidence="7 8">
    <name type="scientific">Scrofimicrobium canadense</name>
    <dbReference type="NCBI Taxonomy" id="2652290"/>
    <lineage>
        <taxon>Bacteria</taxon>
        <taxon>Bacillati</taxon>
        <taxon>Actinomycetota</taxon>
        <taxon>Actinomycetes</taxon>
        <taxon>Actinomycetales</taxon>
        <taxon>Actinomycetaceae</taxon>
        <taxon>Scrofimicrobium</taxon>
    </lineage>
</organism>
<keyword evidence="2 5" id="KW-0378">Hydrolase</keyword>
<feature type="binding site" evidence="5">
    <location>
        <begin position="200"/>
        <end position="207"/>
    </location>
    <ligand>
        <name>ATP</name>
        <dbReference type="ChEBI" id="CHEBI:30616"/>
    </ligand>
</feature>
<comment type="caution">
    <text evidence="7">The sequence shown here is derived from an EMBL/GenBank/DDBJ whole genome shotgun (WGS) entry which is preliminary data.</text>
</comment>
<evidence type="ECO:0000313" key="8">
    <source>
        <dbReference type="Proteomes" id="UP000470875"/>
    </source>
</evidence>
<dbReference type="Proteomes" id="UP000470875">
    <property type="component" value="Unassembled WGS sequence"/>
</dbReference>
<keyword evidence="3 5" id="KW-0347">Helicase</keyword>
<dbReference type="PROSITE" id="PS51198">
    <property type="entry name" value="UVRD_HELICASE_ATP_BIND"/>
    <property type="match status" value="1"/>
</dbReference>
<evidence type="ECO:0000256" key="4">
    <source>
        <dbReference type="ARBA" id="ARBA00022840"/>
    </source>
</evidence>
<dbReference type="GO" id="GO:0016787">
    <property type="term" value="F:hydrolase activity"/>
    <property type="evidence" value="ECO:0007669"/>
    <property type="project" value="UniProtKB-UniRule"/>
</dbReference>
<accession>A0A6N7W5W8</accession>
<dbReference type="GO" id="GO:0005829">
    <property type="term" value="C:cytosol"/>
    <property type="evidence" value="ECO:0007669"/>
    <property type="project" value="TreeGrafter"/>
</dbReference>
<evidence type="ECO:0000256" key="3">
    <source>
        <dbReference type="ARBA" id="ARBA00022806"/>
    </source>
</evidence>
<proteinExistence type="predicted"/>
<reference evidence="7 8" key="1">
    <citation type="submission" date="2019-08" db="EMBL/GenBank/DDBJ databases">
        <title>In-depth cultivation of the pig gut microbiome towards novel bacterial diversity and tailored functional studies.</title>
        <authorList>
            <person name="Wylensek D."/>
            <person name="Hitch T.C.A."/>
            <person name="Clavel T."/>
        </authorList>
    </citation>
    <scope>NUCLEOTIDE SEQUENCE [LARGE SCALE GENOMIC DNA]</scope>
    <source>
        <strain evidence="7 8">WB03_NA08</strain>
    </source>
</reference>
<dbReference type="GO" id="GO:0043138">
    <property type="term" value="F:3'-5' DNA helicase activity"/>
    <property type="evidence" value="ECO:0007669"/>
    <property type="project" value="TreeGrafter"/>
</dbReference>
<dbReference type="PANTHER" id="PTHR11070:SF45">
    <property type="entry name" value="DNA 3'-5' HELICASE"/>
    <property type="match status" value="1"/>
</dbReference>
<keyword evidence="1 5" id="KW-0547">Nucleotide-binding</keyword>
<dbReference type="GO" id="GO:0005524">
    <property type="term" value="F:ATP binding"/>
    <property type="evidence" value="ECO:0007669"/>
    <property type="project" value="UniProtKB-UniRule"/>
</dbReference>
<feature type="domain" description="UvrD-like helicase ATP-binding" evidence="6">
    <location>
        <begin position="179"/>
        <end position="595"/>
    </location>
</feature>
<dbReference type="Gene3D" id="3.40.50.300">
    <property type="entry name" value="P-loop containing nucleotide triphosphate hydrolases"/>
    <property type="match status" value="2"/>
</dbReference>
<dbReference type="Pfam" id="PF13245">
    <property type="entry name" value="AAA_19"/>
    <property type="match status" value="1"/>
</dbReference>
<dbReference type="PANTHER" id="PTHR11070">
    <property type="entry name" value="UVRD / RECB / PCRA DNA HELICASE FAMILY MEMBER"/>
    <property type="match status" value="1"/>
</dbReference>
<protein>
    <submittedName>
        <fullName evidence="7">AAA family ATPase</fullName>
    </submittedName>
</protein>
<dbReference type="GO" id="GO:0003677">
    <property type="term" value="F:DNA binding"/>
    <property type="evidence" value="ECO:0007669"/>
    <property type="project" value="InterPro"/>
</dbReference>
<gene>
    <name evidence="7" type="ORF">FYJ24_02265</name>
</gene>
<keyword evidence="8" id="KW-1185">Reference proteome</keyword>
<evidence type="ECO:0000313" key="7">
    <source>
        <dbReference type="EMBL" id="MSS83606.1"/>
    </source>
</evidence>
<name>A0A6N7W5W8_9ACTO</name>
<keyword evidence="4 5" id="KW-0067">ATP-binding</keyword>
<dbReference type="SUPFAM" id="SSF52540">
    <property type="entry name" value="P-loop containing nucleoside triphosphate hydrolases"/>
    <property type="match status" value="1"/>
</dbReference>
<dbReference type="InterPro" id="IPR000212">
    <property type="entry name" value="DNA_helicase_UvrD/REP"/>
</dbReference>
<evidence type="ECO:0000256" key="2">
    <source>
        <dbReference type="ARBA" id="ARBA00022801"/>
    </source>
</evidence>
<dbReference type="AlphaFoldDB" id="A0A6N7W5W8"/>
<evidence type="ECO:0000256" key="5">
    <source>
        <dbReference type="PROSITE-ProRule" id="PRU00560"/>
    </source>
</evidence>
<dbReference type="Pfam" id="PF00580">
    <property type="entry name" value="UvrD-helicase"/>
    <property type="match status" value="1"/>
</dbReference>
<evidence type="ECO:0000259" key="6">
    <source>
        <dbReference type="PROSITE" id="PS51198"/>
    </source>
</evidence>
<dbReference type="RefSeq" id="WP_318656467.1">
    <property type="nucleotide sequence ID" value="NZ_VULO01000002.1"/>
</dbReference>
<dbReference type="InterPro" id="IPR027417">
    <property type="entry name" value="P-loop_NTPase"/>
</dbReference>